<feature type="domain" description="UspA" evidence="2">
    <location>
        <begin position="1"/>
        <end position="145"/>
    </location>
</feature>
<dbReference type="AlphaFoldDB" id="A0A3S0PQ19"/>
<keyword evidence="4" id="KW-1185">Reference proteome</keyword>
<comment type="caution">
    <text evidence="3">The sequence shown here is derived from an EMBL/GenBank/DDBJ whole genome shotgun (WGS) entry which is preliminary data.</text>
</comment>
<dbReference type="EMBL" id="RYYV01000002">
    <property type="protein sequence ID" value="RUL79091.1"/>
    <property type="molecule type" value="Genomic_DNA"/>
</dbReference>
<dbReference type="Gene3D" id="3.40.50.620">
    <property type="entry name" value="HUPs"/>
    <property type="match status" value="1"/>
</dbReference>
<dbReference type="SUPFAM" id="SSF52402">
    <property type="entry name" value="Adenine nucleotide alpha hydrolases-like"/>
    <property type="match status" value="1"/>
</dbReference>
<evidence type="ECO:0000259" key="2">
    <source>
        <dbReference type="Pfam" id="PF00582"/>
    </source>
</evidence>
<evidence type="ECO:0000313" key="3">
    <source>
        <dbReference type="EMBL" id="RUL79091.1"/>
    </source>
</evidence>
<gene>
    <name evidence="3" type="ORF">EKH80_04010</name>
</gene>
<dbReference type="Proteomes" id="UP000274358">
    <property type="component" value="Unassembled WGS sequence"/>
</dbReference>
<dbReference type="PANTHER" id="PTHR46268">
    <property type="entry name" value="STRESS RESPONSE PROTEIN NHAX"/>
    <property type="match status" value="1"/>
</dbReference>
<dbReference type="InterPro" id="IPR014729">
    <property type="entry name" value="Rossmann-like_a/b/a_fold"/>
</dbReference>
<dbReference type="Pfam" id="PF00582">
    <property type="entry name" value="Usp"/>
    <property type="match status" value="1"/>
</dbReference>
<dbReference type="InterPro" id="IPR006016">
    <property type="entry name" value="UspA"/>
</dbReference>
<reference evidence="3 4" key="1">
    <citation type="submission" date="2018-12" db="EMBL/GenBank/DDBJ databases">
        <title>Dyella dinghuensis sp. nov. DHOA06 and Dyella choica sp. nov. 4M-K27, isolated from forest soil.</title>
        <authorList>
            <person name="Qiu L.-H."/>
            <person name="Gao Z.-H."/>
        </authorList>
    </citation>
    <scope>NUCLEOTIDE SEQUENCE [LARGE SCALE GENOMIC DNA]</scope>
    <source>
        <strain evidence="3 4">4M-K27</strain>
    </source>
</reference>
<dbReference type="CDD" id="cd00293">
    <property type="entry name" value="USP-like"/>
    <property type="match status" value="1"/>
</dbReference>
<dbReference type="OrthoDB" id="9792500at2"/>
<dbReference type="InterPro" id="IPR006015">
    <property type="entry name" value="Universal_stress_UspA"/>
</dbReference>
<protein>
    <submittedName>
        <fullName evidence="3">Universal stress protein</fullName>
    </submittedName>
</protein>
<evidence type="ECO:0000313" key="4">
    <source>
        <dbReference type="Proteomes" id="UP000274358"/>
    </source>
</evidence>
<sequence>MFRRILLPIDGSELSLRAFGVGLELAKSIGAKMVVMHVVPPYNAVAYMSEFLAAAELGYSQQAVESASRYLSEAKGKAKEAGVACECHYMFGEHPHEAILDAITEHHCDLIVMATHGWHGMNRLLLGSETQKVLTSSSVPVLVCR</sequence>
<accession>A0A3S0PQ19</accession>
<proteinExistence type="inferred from homology"/>
<comment type="similarity">
    <text evidence="1">Belongs to the universal stress protein A family.</text>
</comment>
<evidence type="ECO:0000256" key="1">
    <source>
        <dbReference type="ARBA" id="ARBA00008791"/>
    </source>
</evidence>
<name>A0A3S0PQ19_9GAMM</name>
<organism evidence="3 4">
    <name type="scientific">Dyella choica</name>
    <dbReference type="NCBI Taxonomy" id="1927959"/>
    <lineage>
        <taxon>Bacteria</taxon>
        <taxon>Pseudomonadati</taxon>
        <taxon>Pseudomonadota</taxon>
        <taxon>Gammaproteobacteria</taxon>
        <taxon>Lysobacterales</taxon>
        <taxon>Rhodanobacteraceae</taxon>
        <taxon>Dyella</taxon>
    </lineage>
</organism>
<dbReference type="PRINTS" id="PR01438">
    <property type="entry name" value="UNVRSLSTRESS"/>
</dbReference>
<dbReference type="PANTHER" id="PTHR46268:SF15">
    <property type="entry name" value="UNIVERSAL STRESS PROTEIN HP_0031"/>
    <property type="match status" value="1"/>
</dbReference>